<dbReference type="GO" id="GO:0030416">
    <property type="term" value="P:methylamine metabolic process"/>
    <property type="evidence" value="ECO:0007669"/>
    <property type="project" value="InterPro"/>
</dbReference>
<evidence type="ECO:0000256" key="4">
    <source>
        <dbReference type="ARBA" id="ARBA00019078"/>
    </source>
</evidence>
<evidence type="ECO:0000256" key="6">
    <source>
        <dbReference type="ARBA" id="ARBA00022989"/>
    </source>
</evidence>
<feature type="transmembrane region" description="Helical" evidence="8">
    <location>
        <begin position="147"/>
        <end position="172"/>
    </location>
</feature>
<comment type="subcellular location">
    <subcellularLocation>
        <location evidence="2">Membrane</location>
        <topology evidence="2">Multi-pass membrane protein</topology>
    </subcellularLocation>
</comment>
<reference evidence="10 11" key="1">
    <citation type="submission" date="2019-03" db="EMBL/GenBank/DDBJ databases">
        <title>Genomic Encyclopedia of Type Strains, Phase IV (KMG-IV): sequencing the most valuable type-strain genomes for metagenomic binning, comparative biology and taxonomic classification.</title>
        <authorList>
            <person name="Goeker M."/>
        </authorList>
    </citation>
    <scope>NUCLEOTIDE SEQUENCE [LARGE SCALE GENOMIC DNA]</scope>
    <source>
        <strain evidence="10 11">DSM 102969</strain>
    </source>
</reference>
<evidence type="ECO:0000256" key="5">
    <source>
        <dbReference type="ARBA" id="ARBA00022692"/>
    </source>
</evidence>
<dbReference type="GO" id="GO:0016020">
    <property type="term" value="C:membrane"/>
    <property type="evidence" value="ECO:0007669"/>
    <property type="project" value="UniProtKB-SubCell"/>
</dbReference>
<dbReference type="UniPathway" id="UPA00895"/>
<feature type="transmembrane region" description="Helical" evidence="8">
    <location>
        <begin position="6"/>
        <end position="27"/>
    </location>
</feature>
<accession>A0A4R6RC06</accession>
<dbReference type="AlphaFoldDB" id="A0A4R6RC06"/>
<keyword evidence="7 8" id="KW-0472">Membrane</keyword>
<keyword evidence="5 8" id="KW-0812">Transmembrane</keyword>
<protein>
    <recommendedName>
        <fullName evidence="4">Methylamine utilization protein MauE</fullName>
    </recommendedName>
</protein>
<dbReference type="Pfam" id="PF07291">
    <property type="entry name" value="MauE"/>
    <property type="match status" value="1"/>
</dbReference>
<evidence type="ECO:0000256" key="2">
    <source>
        <dbReference type="ARBA" id="ARBA00004141"/>
    </source>
</evidence>
<comment type="function">
    <text evidence="1">May be specifically involved in the processing, transport, and/or maturation of the MADH beta-subunit.</text>
</comment>
<comment type="pathway">
    <text evidence="3">One-carbon metabolism; methylamine degradation.</text>
</comment>
<dbReference type="RefSeq" id="WP_126538650.1">
    <property type="nucleotide sequence ID" value="NZ_BSPM01000009.1"/>
</dbReference>
<evidence type="ECO:0000256" key="3">
    <source>
        <dbReference type="ARBA" id="ARBA00004856"/>
    </source>
</evidence>
<dbReference type="InterPro" id="IPR009908">
    <property type="entry name" value="Methylamine_util_MauE"/>
</dbReference>
<sequence>MTTEPWFALVAATAVAMTALVFARAALHKLWDFTSFTGFVADYGLLAEPLVKPVSAALVAAELAVVASTLVPSAHGVAAGLALVLFAVYAGAMAAAMRAGRDRVECGCGGAPQPLSWTLVARNGALAAVAALGLFSAPAALDAAEAAAVLACGFALWVAFLLADQILANAAFIRLRP</sequence>
<name>A0A4R6RC06_9HYPH</name>
<evidence type="ECO:0000259" key="9">
    <source>
        <dbReference type="Pfam" id="PF07291"/>
    </source>
</evidence>
<dbReference type="Proteomes" id="UP000294547">
    <property type="component" value="Unassembled WGS sequence"/>
</dbReference>
<organism evidence="10 11">
    <name type="scientific">Oharaeibacter diazotrophicus</name>
    <dbReference type="NCBI Taxonomy" id="1920512"/>
    <lineage>
        <taxon>Bacteria</taxon>
        <taxon>Pseudomonadati</taxon>
        <taxon>Pseudomonadota</taxon>
        <taxon>Alphaproteobacteria</taxon>
        <taxon>Hyphomicrobiales</taxon>
        <taxon>Pleomorphomonadaceae</taxon>
        <taxon>Oharaeibacter</taxon>
    </lineage>
</organism>
<feature type="transmembrane region" description="Helical" evidence="8">
    <location>
        <begin position="120"/>
        <end position="141"/>
    </location>
</feature>
<evidence type="ECO:0000313" key="11">
    <source>
        <dbReference type="Proteomes" id="UP000294547"/>
    </source>
</evidence>
<evidence type="ECO:0000256" key="8">
    <source>
        <dbReference type="SAM" id="Phobius"/>
    </source>
</evidence>
<evidence type="ECO:0000256" key="1">
    <source>
        <dbReference type="ARBA" id="ARBA00003475"/>
    </source>
</evidence>
<proteinExistence type="predicted"/>
<gene>
    <name evidence="10" type="ORF">EDD54_3546</name>
</gene>
<feature type="transmembrane region" description="Helical" evidence="8">
    <location>
        <begin position="77"/>
        <end position="99"/>
    </location>
</feature>
<dbReference type="OrthoDB" id="4462029at2"/>
<keyword evidence="11" id="KW-1185">Reference proteome</keyword>
<keyword evidence="6 8" id="KW-1133">Transmembrane helix</keyword>
<feature type="domain" description="Methylamine utilisation protein MauE" evidence="9">
    <location>
        <begin position="9"/>
        <end position="135"/>
    </location>
</feature>
<comment type="caution">
    <text evidence="10">The sequence shown here is derived from an EMBL/GenBank/DDBJ whole genome shotgun (WGS) entry which is preliminary data.</text>
</comment>
<dbReference type="EMBL" id="SNXY01000009">
    <property type="protein sequence ID" value="TDP83584.1"/>
    <property type="molecule type" value="Genomic_DNA"/>
</dbReference>
<evidence type="ECO:0000313" key="10">
    <source>
        <dbReference type="EMBL" id="TDP83584.1"/>
    </source>
</evidence>
<evidence type="ECO:0000256" key="7">
    <source>
        <dbReference type="ARBA" id="ARBA00023136"/>
    </source>
</evidence>